<feature type="chain" id="PRO_5044650931" evidence="5">
    <location>
        <begin position="27"/>
        <end position="593"/>
    </location>
</feature>
<dbReference type="Pfam" id="PF13855">
    <property type="entry name" value="LRR_8"/>
    <property type="match status" value="2"/>
</dbReference>
<keyword evidence="4" id="KW-0472">Membrane</keyword>
<dbReference type="RefSeq" id="XP_028133616.1">
    <property type="nucleotide sequence ID" value="XM_028277815.1"/>
</dbReference>
<evidence type="ECO:0000256" key="5">
    <source>
        <dbReference type="SAM" id="SignalP"/>
    </source>
</evidence>
<name>A0A6P7FFE3_DIAVI</name>
<evidence type="ECO:0000313" key="8">
    <source>
        <dbReference type="RefSeq" id="XP_028133617.1"/>
    </source>
</evidence>
<dbReference type="SMART" id="SM00369">
    <property type="entry name" value="LRR_TYP"/>
    <property type="match status" value="9"/>
</dbReference>
<keyword evidence="3" id="KW-0677">Repeat</keyword>
<dbReference type="RefSeq" id="XP_028133615.1">
    <property type="nucleotide sequence ID" value="XM_028277814.1"/>
</dbReference>
<dbReference type="RefSeq" id="XP_028133617.1">
    <property type="nucleotide sequence ID" value="XM_028277816.1"/>
</dbReference>
<accession>A0A6P7FFE3</accession>
<dbReference type="FunFam" id="3.80.10.10:FF:001164">
    <property type="entry name" value="GH01279p"/>
    <property type="match status" value="1"/>
</dbReference>
<sequence>MTCEISRFMMIARLFLVLCVVSSAWALCPTKCTCFLDYKGRNAVVCKDGGMVGPLNLNNVSLDTEVIKITAPDDNMNSLTMSPVFQSYKQLEEIHITKSNIPQLGMHFFYGLNKLDVLNLSQNNITQPLDHNFRGLSHLKELYLDDNRIISLPSGTFRYLHGLKLLSIQRNRIEELTPRIFLEISKLRMLKLSGNNLRELHPEVFKDIQELTYLECRGCALTTLNNEIYHLLPDLIHLDLGKNEIKNISQNDFQNLQSLRHLKLDSNMLYSIDISTFSSQAALRKLSLSNNKIKKISPGSFSENHNLTELDVSYNRVDDMSFLEPLYDILEKLDLSGNHLRTELLTALINLNSLKELKLADCGLAQINAEVIPKSVSVLDLSENYLSSLNKNILPPNLTTLDISGNRFRGLEEDILLYLDNTQNIKLGHNLWSCDLCHIVPMLERTNKSAVFRDVTCSAPYIFKGKKLEKIQRNELTWCSSASYTASDANFFSLGEDGKVGIIAASTSVFLLLLTAFAIIGALCYANRHAARYYTHEDKIATIEGESIFASNHSPLFCDGELNFKFPLDMEEKKISIATIDEIKKEHAITNGT</sequence>
<evidence type="ECO:0000313" key="7">
    <source>
        <dbReference type="RefSeq" id="XP_028133616.1"/>
    </source>
</evidence>
<dbReference type="InterPro" id="IPR050328">
    <property type="entry name" value="Dev_Immune_Receptor"/>
</dbReference>
<keyword evidence="4" id="KW-0812">Transmembrane</keyword>
<gene>
    <name evidence="6 7 8" type="primary">LOC114328854</name>
</gene>
<dbReference type="Gene3D" id="3.80.10.10">
    <property type="entry name" value="Ribonuclease Inhibitor"/>
    <property type="match status" value="3"/>
</dbReference>
<dbReference type="Pfam" id="PF00560">
    <property type="entry name" value="LRR_1"/>
    <property type="match status" value="2"/>
</dbReference>
<evidence type="ECO:0000313" key="6">
    <source>
        <dbReference type="RefSeq" id="XP_028133615.1"/>
    </source>
</evidence>
<keyword evidence="1" id="KW-0433">Leucine-rich repeat</keyword>
<keyword evidence="4" id="KW-1133">Transmembrane helix</keyword>
<dbReference type="PANTHER" id="PTHR24373:SF275">
    <property type="entry name" value="TIR DOMAIN-CONTAINING PROTEIN"/>
    <property type="match status" value="1"/>
</dbReference>
<protein>
    <submittedName>
        <fullName evidence="6 7">Leucine-rich repeat-containing protein 15-like isoform X1</fullName>
    </submittedName>
</protein>
<proteinExistence type="predicted"/>
<reference evidence="6 7" key="1">
    <citation type="submission" date="2025-04" db="UniProtKB">
        <authorList>
            <consortium name="RefSeq"/>
        </authorList>
    </citation>
    <scope>IDENTIFICATION</scope>
    <source>
        <tissue evidence="6 7">Whole insect</tissue>
    </source>
</reference>
<dbReference type="PROSITE" id="PS51450">
    <property type="entry name" value="LRR"/>
    <property type="match status" value="5"/>
</dbReference>
<dbReference type="InterPro" id="IPR032675">
    <property type="entry name" value="LRR_dom_sf"/>
</dbReference>
<evidence type="ECO:0000256" key="3">
    <source>
        <dbReference type="ARBA" id="ARBA00022737"/>
    </source>
</evidence>
<evidence type="ECO:0000256" key="2">
    <source>
        <dbReference type="ARBA" id="ARBA00022729"/>
    </source>
</evidence>
<organism evidence="8">
    <name type="scientific">Diabrotica virgifera virgifera</name>
    <name type="common">western corn rootworm</name>
    <dbReference type="NCBI Taxonomy" id="50390"/>
    <lineage>
        <taxon>Eukaryota</taxon>
        <taxon>Metazoa</taxon>
        <taxon>Ecdysozoa</taxon>
        <taxon>Arthropoda</taxon>
        <taxon>Hexapoda</taxon>
        <taxon>Insecta</taxon>
        <taxon>Pterygota</taxon>
        <taxon>Neoptera</taxon>
        <taxon>Endopterygota</taxon>
        <taxon>Coleoptera</taxon>
        <taxon>Polyphaga</taxon>
        <taxon>Cucujiformia</taxon>
        <taxon>Chrysomeloidea</taxon>
        <taxon>Chrysomelidae</taxon>
        <taxon>Galerucinae</taxon>
        <taxon>Diabroticina</taxon>
        <taxon>Diabroticites</taxon>
        <taxon>Diabrotica</taxon>
    </lineage>
</organism>
<dbReference type="AlphaFoldDB" id="A0A6P7FFE3"/>
<feature type="transmembrane region" description="Helical" evidence="4">
    <location>
        <begin position="500"/>
        <end position="526"/>
    </location>
</feature>
<dbReference type="InterPro" id="IPR003591">
    <property type="entry name" value="Leu-rich_rpt_typical-subtyp"/>
</dbReference>
<dbReference type="SMART" id="SM00365">
    <property type="entry name" value="LRR_SD22"/>
    <property type="match status" value="7"/>
</dbReference>
<dbReference type="InterPro" id="IPR001611">
    <property type="entry name" value="Leu-rich_rpt"/>
</dbReference>
<evidence type="ECO:0000256" key="4">
    <source>
        <dbReference type="SAM" id="Phobius"/>
    </source>
</evidence>
<dbReference type="SUPFAM" id="SSF52058">
    <property type="entry name" value="L domain-like"/>
    <property type="match status" value="1"/>
</dbReference>
<keyword evidence="2 5" id="KW-0732">Signal</keyword>
<evidence type="ECO:0000256" key="1">
    <source>
        <dbReference type="ARBA" id="ARBA00022614"/>
    </source>
</evidence>
<dbReference type="PANTHER" id="PTHR24373">
    <property type="entry name" value="SLIT RELATED LEUCINE-RICH REPEAT NEURONAL PROTEIN"/>
    <property type="match status" value="1"/>
</dbReference>
<feature type="signal peptide" evidence="5">
    <location>
        <begin position="1"/>
        <end position="26"/>
    </location>
</feature>